<dbReference type="Gene3D" id="1.20.1260.10">
    <property type="match status" value="1"/>
</dbReference>
<dbReference type="InterPro" id="IPR009078">
    <property type="entry name" value="Ferritin-like_SF"/>
</dbReference>
<comment type="caution">
    <text evidence="1">The sequence shown here is derived from an EMBL/GenBank/DDBJ whole genome shotgun (WGS) entry which is preliminary data.</text>
</comment>
<dbReference type="RefSeq" id="WP_378081537.1">
    <property type="nucleotide sequence ID" value="NZ_JBHSMH010000009.1"/>
</dbReference>
<dbReference type="SUPFAM" id="SSF47240">
    <property type="entry name" value="Ferritin-like"/>
    <property type="match status" value="1"/>
</dbReference>
<reference evidence="2" key="1">
    <citation type="journal article" date="2019" name="Int. J. Syst. Evol. Microbiol.">
        <title>The Global Catalogue of Microorganisms (GCM) 10K type strain sequencing project: providing services to taxonomists for standard genome sequencing and annotation.</title>
        <authorList>
            <consortium name="The Broad Institute Genomics Platform"/>
            <consortium name="The Broad Institute Genome Sequencing Center for Infectious Disease"/>
            <person name="Wu L."/>
            <person name="Ma J."/>
        </authorList>
    </citation>
    <scope>NUCLEOTIDE SEQUENCE [LARGE SCALE GENOMIC DNA]</scope>
    <source>
        <strain evidence="2">CCUG 57113</strain>
    </source>
</reference>
<gene>
    <name evidence="1" type="ORF">ACFPPD_06115</name>
</gene>
<dbReference type="CDD" id="cd00657">
    <property type="entry name" value="Ferritin_like"/>
    <property type="match status" value="1"/>
</dbReference>
<proteinExistence type="predicted"/>
<name>A0ABW0LRA8_9BACL</name>
<protein>
    <submittedName>
        <fullName evidence="1">Ferritin-like domain-containing protein</fullName>
    </submittedName>
</protein>
<dbReference type="EMBL" id="JBHSMH010000009">
    <property type="protein sequence ID" value="MFC5468289.1"/>
    <property type="molecule type" value="Genomic_DNA"/>
</dbReference>
<accession>A0ABW0LRA8</accession>
<organism evidence="1 2">
    <name type="scientific">Cohnella suwonensis</name>
    <dbReference type="NCBI Taxonomy" id="696072"/>
    <lineage>
        <taxon>Bacteria</taxon>
        <taxon>Bacillati</taxon>
        <taxon>Bacillota</taxon>
        <taxon>Bacilli</taxon>
        <taxon>Bacillales</taxon>
        <taxon>Paenibacillaceae</taxon>
        <taxon>Cohnella</taxon>
    </lineage>
</organism>
<keyword evidence="2" id="KW-1185">Reference proteome</keyword>
<sequence>MYDWRYAYGSYYPRSKDAMSYWATDYPQALEMIKQAVQGERNDELFYDDLISLAPTREQKTIISSIRDDERIHNRIYRTMYRQLTGQDVPAGSGDEPYAKPSSYATGLAQALFGELGAVEKYRTIAFSLPCGPYRENVVGIIMDEQKHADKYNYLLGLTKASAR</sequence>
<evidence type="ECO:0000313" key="2">
    <source>
        <dbReference type="Proteomes" id="UP001596105"/>
    </source>
</evidence>
<dbReference type="InterPro" id="IPR012347">
    <property type="entry name" value="Ferritin-like"/>
</dbReference>
<dbReference type="Proteomes" id="UP001596105">
    <property type="component" value="Unassembled WGS sequence"/>
</dbReference>
<evidence type="ECO:0000313" key="1">
    <source>
        <dbReference type="EMBL" id="MFC5468289.1"/>
    </source>
</evidence>